<dbReference type="OrthoDB" id="66510at2759"/>
<dbReference type="PANTHER" id="PTHR31531">
    <property type="entry name" value="E3 UBIQUITIN-PROTEIN LIGASE E3D FAMILY MEMBER"/>
    <property type="match status" value="1"/>
</dbReference>
<dbReference type="Pfam" id="PF09814">
    <property type="entry name" value="HECT_2"/>
    <property type="match status" value="1"/>
</dbReference>
<proteinExistence type="predicted"/>
<dbReference type="Proteomes" id="UP000268093">
    <property type="component" value="Unassembled WGS sequence"/>
</dbReference>
<keyword evidence="2" id="KW-1185">Reference proteome</keyword>
<dbReference type="AlphaFoldDB" id="A0A433A147"/>
<dbReference type="GO" id="GO:0051865">
    <property type="term" value="P:protein autoubiquitination"/>
    <property type="evidence" value="ECO:0007669"/>
    <property type="project" value="TreeGrafter"/>
</dbReference>
<accession>A0A433A147</accession>
<name>A0A433A147_9FUNG</name>
<dbReference type="EMBL" id="RBNI01021469">
    <property type="protein sequence ID" value="RUO96416.1"/>
    <property type="molecule type" value="Genomic_DNA"/>
</dbReference>
<dbReference type="PANTHER" id="PTHR31531:SF2">
    <property type="entry name" value="E3 UBIQUITIN-PROTEIN LIGASE E3D"/>
    <property type="match status" value="1"/>
</dbReference>
<dbReference type="GO" id="GO:0005634">
    <property type="term" value="C:nucleus"/>
    <property type="evidence" value="ECO:0007669"/>
    <property type="project" value="TreeGrafter"/>
</dbReference>
<dbReference type="InterPro" id="IPR019193">
    <property type="entry name" value="UBQ-conj_enz_E2-bd_prot"/>
</dbReference>
<protein>
    <submittedName>
        <fullName evidence="1">Ubiquitin-conjugating enzyme E2-binding protein</fullName>
    </submittedName>
</protein>
<comment type="caution">
    <text evidence="1">The sequence shown here is derived from an EMBL/GenBank/DDBJ whole genome shotgun (WGS) entry which is preliminary data.</text>
</comment>
<dbReference type="GO" id="GO:0000209">
    <property type="term" value="P:protein polyubiquitination"/>
    <property type="evidence" value="ECO:0007669"/>
    <property type="project" value="TreeGrafter"/>
</dbReference>
<dbReference type="GO" id="GO:0031624">
    <property type="term" value="F:ubiquitin conjugating enzyme binding"/>
    <property type="evidence" value="ECO:0007669"/>
    <property type="project" value="TreeGrafter"/>
</dbReference>
<evidence type="ECO:0000313" key="2">
    <source>
        <dbReference type="Proteomes" id="UP000268093"/>
    </source>
</evidence>
<dbReference type="GO" id="GO:0061630">
    <property type="term" value="F:ubiquitin protein ligase activity"/>
    <property type="evidence" value="ECO:0007669"/>
    <property type="project" value="TreeGrafter"/>
</dbReference>
<gene>
    <name evidence="1" type="ORF">BC936DRAFT_142070</name>
</gene>
<organism evidence="1 2">
    <name type="scientific">Jimgerdemannia flammicorona</name>
    <dbReference type="NCBI Taxonomy" id="994334"/>
    <lineage>
        <taxon>Eukaryota</taxon>
        <taxon>Fungi</taxon>
        <taxon>Fungi incertae sedis</taxon>
        <taxon>Mucoromycota</taxon>
        <taxon>Mucoromycotina</taxon>
        <taxon>Endogonomycetes</taxon>
        <taxon>Endogonales</taxon>
        <taxon>Endogonaceae</taxon>
        <taxon>Jimgerdemannia</taxon>
    </lineage>
</organism>
<dbReference type="GO" id="GO:0006513">
    <property type="term" value="P:protein monoubiquitination"/>
    <property type="evidence" value="ECO:0007669"/>
    <property type="project" value="TreeGrafter"/>
</dbReference>
<dbReference type="GO" id="GO:0000151">
    <property type="term" value="C:ubiquitin ligase complex"/>
    <property type="evidence" value="ECO:0007669"/>
    <property type="project" value="TreeGrafter"/>
</dbReference>
<sequence length="234" mass="26510">MPSVRQWTRGTFKKWIPVTCAKCSALLGEGYYKLPRMPENDDRTSVEAGERSSLFRFSEKDPTLLAVKLTKYMVSVALSSPSNLATPLVTEIHPFTTFIALDFIEAAKAHANYRFVIEGRTSRRTHVLIWLFNWDTKIVYNNGFRDLGVAKAAEEGERKKTVMKILYIDCADPKDPQVASHLVTWQADRTAEHLVYPDATCARLVDALRESTSYLPEVVRAFQGFRVGFLEKGV</sequence>
<dbReference type="GO" id="GO:0005829">
    <property type="term" value="C:cytosol"/>
    <property type="evidence" value="ECO:0007669"/>
    <property type="project" value="TreeGrafter"/>
</dbReference>
<dbReference type="GO" id="GO:0043161">
    <property type="term" value="P:proteasome-mediated ubiquitin-dependent protein catabolic process"/>
    <property type="evidence" value="ECO:0007669"/>
    <property type="project" value="TreeGrafter"/>
</dbReference>
<reference evidence="1 2" key="1">
    <citation type="journal article" date="2018" name="New Phytol.">
        <title>Phylogenomics of Endogonaceae and evolution of mycorrhizas within Mucoromycota.</title>
        <authorList>
            <person name="Chang Y."/>
            <person name="Desiro A."/>
            <person name="Na H."/>
            <person name="Sandor L."/>
            <person name="Lipzen A."/>
            <person name="Clum A."/>
            <person name="Barry K."/>
            <person name="Grigoriev I.V."/>
            <person name="Martin F.M."/>
            <person name="Stajich J.E."/>
            <person name="Smith M.E."/>
            <person name="Bonito G."/>
            <person name="Spatafora J.W."/>
        </authorList>
    </citation>
    <scope>NUCLEOTIDE SEQUENCE [LARGE SCALE GENOMIC DNA]</scope>
    <source>
        <strain evidence="1 2">GMNB39</strain>
    </source>
</reference>
<evidence type="ECO:0000313" key="1">
    <source>
        <dbReference type="EMBL" id="RUO96416.1"/>
    </source>
</evidence>
<dbReference type="GO" id="GO:0030332">
    <property type="term" value="F:cyclin binding"/>
    <property type="evidence" value="ECO:0007669"/>
    <property type="project" value="TreeGrafter"/>
</dbReference>